<proteinExistence type="predicted"/>
<accession>A0AAD4DZR0</accession>
<dbReference type="EMBL" id="JABBWK010000049">
    <property type="protein sequence ID" value="KAG1897085.1"/>
    <property type="molecule type" value="Genomic_DNA"/>
</dbReference>
<dbReference type="GeneID" id="64671566"/>
<name>A0AAD4DZR0_9AGAM</name>
<organism evidence="1 2">
    <name type="scientific">Suillus fuscotomentosus</name>
    <dbReference type="NCBI Taxonomy" id="1912939"/>
    <lineage>
        <taxon>Eukaryota</taxon>
        <taxon>Fungi</taxon>
        <taxon>Dikarya</taxon>
        <taxon>Basidiomycota</taxon>
        <taxon>Agaricomycotina</taxon>
        <taxon>Agaricomycetes</taxon>
        <taxon>Agaricomycetidae</taxon>
        <taxon>Boletales</taxon>
        <taxon>Suillineae</taxon>
        <taxon>Suillaceae</taxon>
        <taxon>Suillus</taxon>
    </lineage>
</organism>
<reference evidence="1" key="1">
    <citation type="journal article" date="2020" name="New Phytol.">
        <title>Comparative genomics reveals dynamic genome evolution in host specialist ectomycorrhizal fungi.</title>
        <authorList>
            <person name="Lofgren L.A."/>
            <person name="Nguyen N.H."/>
            <person name="Vilgalys R."/>
            <person name="Ruytinx J."/>
            <person name="Liao H.L."/>
            <person name="Branco S."/>
            <person name="Kuo A."/>
            <person name="LaButti K."/>
            <person name="Lipzen A."/>
            <person name="Andreopoulos W."/>
            <person name="Pangilinan J."/>
            <person name="Riley R."/>
            <person name="Hundley H."/>
            <person name="Na H."/>
            <person name="Barry K."/>
            <person name="Grigoriev I.V."/>
            <person name="Stajich J.E."/>
            <person name="Kennedy P.G."/>
        </authorList>
    </citation>
    <scope>NUCLEOTIDE SEQUENCE</scope>
    <source>
        <strain evidence="1">FC203</strain>
    </source>
</reference>
<comment type="caution">
    <text evidence="1">The sequence shown here is derived from an EMBL/GenBank/DDBJ whole genome shotgun (WGS) entry which is preliminary data.</text>
</comment>
<keyword evidence="2" id="KW-1185">Reference proteome</keyword>
<evidence type="ECO:0000313" key="1">
    <source>
        <dbReference type="EMBL" id="KAG1897085.1"/>
    </source>
</evidence>
<evidence type="ECO:0000313" key="2">
    <source>
        <dbReference type="Proteomes" id="UP001195769"/>
    </source>
</evidence>
<protein>
    <submittedName>
        <fullName evidence="1">Uncharacterized protein</fullName>
    </submittedName>
</protein>
<gene>
    <name evidence="1" type="ORF">F5891DRAFT_982894</name>
</gene>
<dbReference type="RefSeq" id="XP_041222661.1">
    <property type="nucleotide sequence ID" value="XM_041377268.1"/>
</dbReference>
<dbReference type="AlphaFoldDB" id="A0AAD4DZR0"/>
<dbReference type="Proteomes" id="UP001195769">
    <property type="component" value="Unassembled WGS sequence"/>
</dbReference>
<sequence>MPRDERWVTSSLRNLERESKHSFQGMMNIGCTTFEEKGPLRQQEAGTSRCCCDLSSIIFSVFGPLFITLETMGRTEPVQGLLTLRLFGSRSSAQTSTQLPFLFDGGFAWLWTRGAGLISQSPSIIVGSSLISWTIGGVVEEVKVMNESRLEVELGEDRGFTDSGLENELNFQESFSLGDNSLSEVFNEHKTSADGVLIKFMSFLGRGA</sequence>